<accession>A0A2L1IXB6</accession>
<gene>
    <name evidence="1" type="ORF">SEA_FLAPPER_81</name>
</gene>
<proteinExistence type="predicted"/>
<organism evidence="1 2">
    <name type="scientific">Gordonia phage Flapper</name>
    <dbReference type="NCBI Taxonomy" id="2079415"/>
    <lineage>
        <taxon>Viruses</taxon>
        <taxon>Duplodnaviria</taxon>
        <taxon>Heunggongvirae</taxon>
        <taxon>Uroviricota</taxon>
        <taxon>Caudoviricetes</taxon>
        <taxon>Zierdtviridae</taxon>
        <taxon>Emilbogenvirinae</taxon>
        <taxon>Gruunavirus</taxon>
        <taxon>Gruunavirus flapper</taxon>
    </lineage>
</organism>
<evidence type="ECO:0000313" key="2">
    <source>
        <dbReference type="Proteomes" id="UP000240601"/>
    </source>
</evidence>
<dbReference type="EMBL" id="MG757157">
    <property type="protein sequence ID" value="AVD99824.1"/>
    <property type="molecule type" value="Genomic_DNA"/>
</dbReference>
<name>A0A2L1IXB6_9CAUD</name>
<keyword evidence="2" id="KW-1185">Reference proteome</keyword>
<protein>
    <submittedName>
        <fullName evidence="1">Uncharacterized protein</fullName>
    </submittedName>
</protein>
<sequence length="111" mass="12382">MTSNYTSLDDEALNVLQQSLTEDPDAHVAGTVEHMVLTGISEEIERRGLEKAYSDDIRAFLGFLGQRGVGTNKKVREIIDAMPIEVLQGIKIWHEVERAKPFWKDGKAANA</sequence>
<evidence type="ECO:0000313" key="1">
    <source>
        <dbReference type="EMBL" id="AVD99824.1"/>
    </source>
</evidence>
<reference evidence="1 2" key="1">
    <citation type="submission" date="2018-01" db="EMBL/GenBank/DDBJ databases">
        <authorList>
            <person name="Freeman E."/>
            <person name="St-Pierre M."/>
            <person name="Tero B."/>
            <person name="Wilson B."/>
            <person name="King B."/>
            <person name="Molloy S.D."/>
            <person name="Garlena R.A."/>
            <person name="Russell D.A."/>
            <person name="Pope W.H."/>
            <person name="Jacobs-Sera D."/>
            <person name="Hendrix R.W."/>
            <person name="Hatfull G.F."/>
        </authorList>
    </citation>
    <scope>NUCLEOTIDE SEQUENCE [LARGE SCALE GENOMIC DNA]</scope>
</reference>
<dbReference type="Proteomes" id="UP000240601">
    <property type="component" value="Segment"/>
</dbReference>